<proteinExistence type="predicted"/>
<dbReference type="AlphaFoldDB" id="A0A6A5TIS7"/>
<keyword evidence="2" id="KW-1185">Reference proteome</keyword>
<name>A0A6A5TIS7_9PLEO</name>
<sequence>MRLQDLLHECIIGLLANLDLEKIRKITTMIYRDLEYVQEKEKVAFNMFIALYKL</sequence>
<dbReference type="Proteomes" id="UP000800035">
    <property type="component" value="Unassembled WGS sequence"/>
</dbReference>
<dbReference type="OrthoDB" id="3661685at2759"/>
<accession>A0A6A5TIS7</accession>
<organism evidence="1 2">
    <name type="scientific">Byssothecium circinans</name>
    <dbReference type="NCBI Taxonomy" id="147558"/>
    <lineage>
        <taxon>Eukaryota</taxon>
        <taxon>Fungi</taxon>
        <taxon>Dikarya</taxon>
        <taxon>Ascomycota</taxon>
        <taxon>Pezizomycotina</taxon>
        <taxon>Dothideomycetes</taxon>
        <taxon>Pleosporomycetidae</taxon>
        <taxon>Pleosporales</taxon>
        <taxon>Massarineae</taxon>
        <taxon>Massarinaceae</taxon>
        <taxon>Byssothecium</taxon>
    </lineage>
</organism>
<dbReference type="EMBL" id="ML977008">
    <property type="protein sequence ID" value="KAF1952743.1"/>
    <property type="molecule type" value="Genomic_DNA"/>
</dbReference>
<evidence type="ECO:0000313" key="2">
    <source>
        <dbReference type="Proteomes" id="UP000800035"/>
    </source>
</evidence>
<evidence type="ECO:0000313" key="1">
    <source>
        <dbReference type="EMBL" id="KAF1952743.1"/>
    </source>
</evidence>
<reference evidence="1" key="1">
    <citation type="journal article" date="2020" name="Stud. Mycol.">
        <title>101 Dothideomycetes genomes: a test case for predicting lifestyles and emergence of pathogens.</title>
        <authorList>
            <person name="Haridas S."/>
            <person name="Albert R."/>
            <person name="Binder M."/>
            <person name="Bloem J."/>
            <person name="Labutti K."/>
            <person name="Salamov A."/>
            <person name="Andreopoulos B."/>
            <person name="Baker S."/>
            <person name="Barry K."/>
            <person name="Bills G."/>
            <person name="Bluhm B."/>
            <person name="Cannon C."/>
            <person name="Castanera R."/>
            <person name="Culley D."/>
            <person name="Daum C."/>
            <person name="Ezra D."/>
            <person name="Gonzalez J."/>
            <person name="Henrissat B."/>
            <person name="Kuo A."/>
            <person name="Liang C."/>
            <person name="Lipzen A."/>
            <person name="Lutzoni F."/>
            <person name="Magnuson J."/>
            <person name="Mondo S."/>
            <person name="Nolan M."/>
            <person name="Ohm R."/>
            <person name="Pangilinan J."/>
            <person name="Park H.-J."/>
            <person name="Ramirez L."/>
            <person name="Alfaro M."/>
            <person name="Sun H."/>
            <person name="Tritt A."/>
            <person name="Yoshinaga Y."/>
            <person name="Zwiers L.-H."/>
            <person name="Turgeon B."/>
            <person name="Goodwin S."/>
            <person name="Spatafora J."/>
            <person name="Crous P."/>
            <person name="Grigoriev I."/>
        </authorList>
    </citation>
    <scope>NUCLEOTIDE SEQUENCE</scope>
    <source>
        <strain evidence="1">CBS 675.92</strain>
    </source>
</reference>
<gene>
    <name evidence="1" type="ORF">CC80DRAFT_421632</name>
</gene>
<protein>
    <submittedName>
        <fullName evidence="1">Uncharacterized protein</fullName>
    </submittedName>
</protein>